<dbReference type="PANTHER" id="PTHR37816:SF1">
    <property type="entry name" value="TOXIN"/>
    <property type="match status" value="1"/>
</dbReference>
<protein>
    <submittedName>
        <fullName evidence="1">Uncharacterized protein</fullName>
    </submittedName>
</protein>
<dbReference type="PANTHER" id="PTHR37816">
    <property type="entry name" value="YALI0E33011P"/>
    <property type="match status" value="1"/>
</dbReference>
<dbReference type="Proteomes" id="UP000076798">
    <property type="component" value="Unassembled WGS sequence"/>
</dbReference>
<proteinExistence type="predicted"/>
<dbReference type="AlphaFoldDB" id="A0A166I8L1"/>
<dbReference type="OrthoDB" id="65590at2759"/>
<dbReference type="SUPFAM" id="SSF52540">
    <property type="entry name" value="P-loop containing nucleoside triphosphate hydrolases"/>
    <property type="match status" value="1"/>
</dbReference>
<dbReference type="EMBL" id="KV428007">
    <property type="protein sequence ID" value="KZT43508.1"/>
    <property type="molecule type" value="Genomic_DNA"/>
</dbReference>
<accession>A0A166I8L1</accession>
<evidence type="ECO:0000313" key="1">
    <source>
        <dbReference type="EMBL" id="KZT43508.1"/>
    </source>
</evidence>
<organism evidence="1 2">
    <name type="scientific">Sistotremastrum suecicum HHB10207 ss-3</name>
    <dbReference type="NCBI Taxonomy" id="1314776"/>
    <lineage>
        <taxon>Eukaryota</taxon>
        <taxon>Fungi</taxon>
        <taxon>Dikarya</taxon>
        <taxon>Basidiomycota</taxon>
        <taxon>Agaricomycotina</taxon>
        <taxon>Agaricomycetes</taxon>
        <taxon>Sistotremastrales</taxon>
        <taxon>Sistotremastraceae</taxon>
        <taxon>Sistotremastrum</taxon>
    </lineage>
</organism>
<keyword evidence="2" id="KW-1185">Reference proteome</keyword>
<name>A0A166I8L1_9AGAM</name>
<gene>
    <name evidence="1" type="ORF">SISSUDRAFT_1068790</name>
</gene>
<evidence type="ECO:0000313" key="2">
    <source>
        <dbReference type="Proteomes" id="UP000076798"/>
    </source>
</evidence>
<reference evidence="1 2" key="1">
    <citation type="journal article" date="2016" name="Mol. Biol. Evol.">
        <title>Comparative Genomics of Early-Diverging Mushroom-Forming Fungi Provides Insights into the Origins of Lignocellulose Decay Capabilities.</title>
        <authorList>
            <person name="Nagy L.G."/>
            <person name="Riley R."/>
            <person name="Tritt A."/>
            <person name="Adam C."/>
            <person name="Daum C."/>
            <person name="Floudas D."/>
            <person name="Sun H."/>
            <person name="Yadav J.S."/>
            <person name="Pangilinan J."/>
            <person name="Larsson K.H."/>
            <person name="Matsuura K."/>
            <person name="Barry K."/>
            <person name="Labutti K."/>
            <person name="Kuo R."/>
            <person name="Ohm R.A."/>
            <person name="Bhattacharya S.S."/>
            <person name="Shirouzu T."/>
            <person name="Yoshinaga Y."/>
            <person name="Martin F.M."/>
            <person name="Grigoriev I.V."/>
            <person name="Hibbett D.S."/>
        </authorList>
    </citation>
    <scope>NUCLEOTIDE SEQUENCE [LARGE SCALE GENOMIC DNA]</scope>
    <source>
        <strain evidence="1 2">HHB10207 ss-3</strain>
    </source>
</reference>
<dbReference type="InterPro" id="IPR052922">
    <property type="entry name" value="Cytidylate_Kinase-2"/>
</dbReference>
<sequence>MNVPALRGDKSGAFRVHVVGNSGAGMPRYRLEGVSTLGAHIAARLNVPFIALDHYGWQPSWVETDVADFRARVGAKLAEDPKGWVVDGVYSKKLGLDPPFPLLFWRLFLRTIGRIIGTSPPCAPGCDESLRQTFLSKDSILWWAISVHRKLRRRLHTMMEADDRVQRIGGWGGQLQRWLSRLEGQIRQRA</sequence>
<dbReference type="InterPro" id="IPR027417">
    <property type="entry name" value="P-loop_NTPase"/>
</dbReference>